<evidence type="ECO:0000313" key="8">
    <source>
        <dbReference type="Proteomes" id="UP000184196"/>
    </source>
</evidence>
<evidence type="ECO:0000256" key="6">
    <source>
        <dbReference type="RuleBase" id="RU361117"/>
    </source>
</evidence>
<dbReference type="EMBL" id="FQUW01000050">
    <property type="protein sequence ID" value="SHF66897.1"/>
    <property type="molecule type" value="Genomic_DNA"/>
</dbReference>
<dbReference type="CDD" id="cd01627">
    <property type="entry name" value="HAD_TPP"/>
    <property type="match status" value="1"/>
</dbReference>
<evidence type="ECO:0000256" key="5">
    <source>
        <dbReference type="ARBA" id="ARBA00024179"/>
    </source>
</evidence>
<protein>
    <recommendedName>
        <fullName evidence="6">Trehalose 6-phosphate phosphatase</fullName>
        <ecNumber evidence="6">3.1.3.12</ecNumber>
    </recommendedName>
</protein>
<comment type="catalytic activity">
    <reaction evidence="1 6">
        <text>alpha,alpha-trehalose 6-phosphate + H2O = alpha,alpha-trehalose + phosphate</text>
        <dbReference type="Rhea" id="RHEA:23420"/>
        <dbReference type="ChEBI" id="CHEBI:15377"/>
        <dbReference type="ChEBI" id="CHEBI:16551"/>
        <dbReference type="ChEBI" id="CHEBI:43474"/>
        <dbReference type="ChEBI" id="CHEBI:58429"/>
        <dbReference type="EC" id="3.1.3.12"/>
    </reaction>
</comment>
<dbReference type="GO" id="GO:0004805">
    <property type="term" value="F:trehalose-phosphatase activity"/>
    <property type="evidence" value="ECO:0007669"/>
    <property type="project" value="UniProtKB-EC"/>
</dbReference>
<comment type="similarity">
    <text evidence="3 6">Belongs to the trehalose phosphatase family.</text>
</comment>
<gene>
    <name evidence="7" type="ORF">SAMN02745218_02838</name>
</gene>
<evidence type="ECO:0000256" key="4">
    <source>
        <dbReference type="ARBA" id="ARBA00022801"/>
    </source>
</evidence>
<dbReference type="PANTHER" id="PTHR43768">
    <property type="entry name" value="TREHALOSE 6-PHOSPHATE PHOSPHATASE"/>
    <property type="match status" value="1"/>
</dbReference>
<dbReference type="SUPFAM" id="SSF56784">
    <property type="entry name" value="HAD-like"/>
    <property type="match status" value="1"/>
</dbReference>
<dbReference type="InterPro" id="IPR044651">
    <property type="entry name" value="OTSB-like"/>
</dbReference>
<dbReference type="UniPathway" id="UPA00299"/>
<dbReference type="Proteomes" id="UP000184196">
    <property type="component" value="Unassembled WGS sequence"/>
</dbReference>
<dbReference type="InterPro" id="IPR003337">
    <property type="entry name" value="Trehalose_PPase"/>
</dbReference>
<comment type="pathway">
    <text evidence="2 6">Glycan biosynthesis; trehalose biosynthesis.</text>
</comment>
<keyword evidence="8" id="KW-1185">Reference proteome</keyword>
<accession>A0A1M5DIT9</accession>
<evidence type="ECO:0000256" key="1">
    <source>
        <dbReference type="ARBA" id="ARBA00000500"/>
    </source>
</evidence>
<organism evidence="7 8">
    <name type="scientific">Desulfofundulus australicus DSM 11792</name>
    <dbReference type="NCBI Taxonomy" id="1121425"/>
    <lineage>
        <taxon>Bacteria</taxon>
        <taxon>Bacillati</taxon>
        <taxon>Bacillota</taxon>
        <taxon>Clostridia</taxon>
        <taxon>Eubacteriales</taxon>
        <taxon>Peptococcaceae</taxon>
        <taxon>Desulfofundulus</taxon>
    </lineage>
</organism>
<keyword evidence="6" id="KW-0460">Magnesium</keyword>
<reference evidence="8" key="1">
    <citation type="submission" date="2016-11" db="EMBL/GenBank/DDBJ databases">
        <authorList>
            <person name="Varghese N."/>
            <person name="Submissions S."/>
        </authorList>
    </citation>
    <scope>NUCLEOTIDE SEQUENCE [LARGE SCALE GENOMIC DNA]</scope>
    <source>
        <strain evidence="8">DSM 11792</strain>
    </source>
</reference>
<dbReference type="NCBIfam" id="TIGR01484">
    <property type="entry name" value="HAD-SF-IIB"/>
    <property type="match status" value="1"/>
</dbReference>
<dbReference type="GO" id="GO:0046872">
    <property type="term" value="F:metal ion binding"/>
    <property type="evidence" value="ECO:0007669"/>
    <property type="project" value="UniProtKB-KW"/>
</dbReference>
<dbReference type="RefSeq" id="WP_083543258.1">
    <property type="nucleotide sequence ID" value="NZ_FQUW01000050.1"/>
</dbReference>
<dbReference type="Gene3D" id="3.30.70.1020">
    <property type="entry name" value="Trehalose-6-phosphate phosphatase related protein, domain 2"/>
    <property type="match status" value="1"/>
</dbReference>
<proteinExistence type="inferred from homology"/>
<evidence type="ECO:0000256" key="2">
    <source>
        <dbReference type="ARBA" id="ARBA00005199"/>
    </source>
</evidence>
<keyword evidence="4 6" id="KW-0378">Hydrolase</keyword>
<dbReference type="GO" id="GO:0005992">
    <property type="term" value="P:trehalose biosynthetic process"/>
    <property type="evidence" value="ECO:0007669"/>
    <property type="project" value="UniProtKB-UniPathway"/>
</dbReference>
<keyword evidence="6" id="KW-0479">Metal-binding</keyword>
<sequence>MGVNLPLVTPETLAEKMAGAPRLLLMLDYDGTLVPIAPTPDQARPKPELISVLGELSLLPGRVVAIISGRRLSELQELIPLAGLHLVGAHGAEIQEADGKVHRLFKDQRAKEIISELDGIARECIASRGGFLVENKGISLALHYRQADPFLARQVIDNFIKKFSSLPDANRLELMPGKKVLEVRPRGINKGLAVRYLCRKHAGALPVYIGDDITDEDAFKALKNGCTILVSPRPRPSAASARLPSPRHVGKMLSLLLAKNKLKVR</sequence>
<evidence type="ECO:0000313" key="7">
    <source>
        <dbReference type="EMBL" id="SHF66897.1"/>
    </source>
</evidence>
<dbReference type="AlphaFoldDB" id="A0A1M5DIT9"/>
<name>A0A1M5DIT9_9FIRM</name>
<dbReference type="Pfam" id="PF02358">
    <property type="entry name" value="Trehalose_PPase"/>
    <property type="match status" value="1"/>
</dbReference>
<dbReference type="InterPro" id="IPR006379">
    <property type="entry name" value="HAD-SF_hydro_IIB"/>
</dbReference>
<dbReference type="NCBIfam" id="TIGR00685">
    <property type="entry name" value="T6PP"/>
    <property type="match status" value="1"/>
</dbReference>
<comment type="function">
    <text evidence="5 6">Removes the phosphate from trehalose 6-phosphate to produce free trehalose.</text>
</comment>
<dbReference type="PANTHER" id="PTHR43768:SF3">
    <property type="entry name" value="TREHALOSE 6-PHOSPHATE PHOSPHATASE"/>
    <property type="match status" value="1"/>
</dbReference>
<comment type="cofactor">
    <cofactor evidence="6">
        <name>Mg(2+)</name>
        <dbReference type="ChEBI" id="CHEBI:18420"/>
    </cofactor>
</comment>
<dbReference type="EC" id="3.1.3.12" evidence="6"/>
<dbReference type="InterPro" id="IPR036412">
    <property type="entry name" value="HAD-like_sf"/>
</dbReference>
<evidence type="ECO:0000256" key="3">
    <source>
        <dbReference type="ARBA" id="ARBA00008770"/>
    </source>
</evidence>
<dbReference type="Gene3D" id="3.40.50.1000">
    <property type="entry name" value="HAD superfamily/HAD-like"/>
    <property type="match status" value="1"/>
</dbReference>
<dbReference type="InterPro" id="IPR023214">
    <property type="entry name" value="HAD_sf"/>
</dbReference>
<dbReference type="OrthoDB" id="9797743at2"/>